<dbReference type="CDD" id="cd04513">
    <property type="entry name" value="Glycosylasparaginase"/>
    <property type="match status" value="1"/>
</dbReference>
<keyword evidence="3" id="KW-0812">Transmembrane</keyword>
<evidence type="ECO:0000256" key="3">
    <source>
        <dbReference type="SAM" id="Phobius"/>
    </source>
</evidence>
<keyword evidence="4" id="KW-1185">Reference proteome</keyword>
<dbReference type="Gene3D" id="3.60.20.30">
    <property type="entry name" value="(Glycosyl)asparaginase"/>
    <property type="match status" value="1"/>
</dbReference>
<reference evidence="5" key="1">
    <citation type="submission" date="2025-08" db="UniProtKB">
        <authorList>
            <consortium name="RefSeq"/>
        </authorList>
    </citation>
    <scope>IDENTIFICATION</scope>
</reference>
<gene>
    <name evidence="5" type="primary">LOC106819322</name>
</gene>
<comment type="similarity">
    <text evidence="1">Belongs to the Ntn-hydrolase family.</text>
</comment>
<evidence type="ECO:0000313" key="5">
    <source>
        <dbReference type="RefSeq" id="XP_014679456.1"/>
    </source>
</evidence>
<protein>
    <submittedName>
        <fullName evidence="5">N(4)-(Beta-N-acetylglucosaminyl)-L-asparaginase- like</fullName>
    </submittedName>
</protein>
<dbReference type="Proteomes" id="UP000695022">
    <property type="component" value="Unplaced"/>
</dbReference>
<dbReference type="SUPFAM" id="SSF56235">
    <property type="entry name" value="N-terminal nucleophile aminohydrolases (Ntn hydrolases)"/>
    <property type="match status" value="1"/>
</dbReference>
<proteinExistence type="inferred from homology"/>
<dbReference type="Pfam" id="PF01112">
    <property type="entry name" value="Asparaginase_2"/>
    <property type="match status" value="1"/>
</dbReference>
<feature type="region of interest" description="Disordered" evidence="2">
    <location>
        <begin position="370"/>
        <end position="391"/>
    </location>
</feature>
<keyword evidence="3" id="KW-1133">Transmembrane helix</keyword>
<name>A0ABM1F4T5_PRICU</name>
<evidence type="ECO:0000313" key="4">
    <source>
        <dbReference type="Proteomes" id="UP000695022"/>
    </source>
</evidence>
<feature type="transmembrane region" description="Helical" evidence="3">
    <location>
        <begin position="15"/>
        <end position="41"/>
    </location>
</feature>
<evidence type="ECO:0000256" key="1">
    <source>
        <dbReference type="ARBA" id="ARBA00010872"/>
    </source>
</evidence>
<dbReference type="InterPro" id="IPR000246">
    <property type="entry name" value="Peptidase_T2"/>
</dbReference>
<organism evidence="4 5">
    <name type="scientific">Priapulus caudatus</name>
    <name type="common">Priapulid worm</name>
    <dbReference type="NCBI Taxonomy" id="37621"/>
    <lineage>
        <taxon>Eukaryota</taxon>
        <taxon>Metazoa</taxon>
        <taxon>Ecdysozoa</taxon>
        <taxon>Scalidophora</taxon>
        <taxon>Priapulida</taxon>
        <taxon>Priapulimorpha</taxon>
        <taxon>Priapulimorphida</taxon>
        <taxon>Priapulidae</taxon>
        <taxon>Priapulus</taxon>
    </lineage>
</organism>
<dbReference type="PANTHER" id="PTHR10188:SF6">
    <property type="entry name" value="N(4)-(BETA-N-ACETYLGLUCOSAMINYL)-L-ASPARAGINASE"/>
    <property type="match status" value="1"/>
</dbReference>
<dbReference type="GeneID" id="106819322"/>
<dbReference type="PANTHER" id="PTHR10188">
    <property type="entry name" value="L-ASPARAGINASE"/>
    <property type="match status" value="1"/>
</dbReference>
<sequence length="391" mass="41851">MLCTHPVCHKLQFSFAISVGLFIMISSTQLYVLCLLSAVILSMDTSSEKLAKPFVINTWPFTNATVAAWRALQVGTAVDAVVSGCSQCEREQCDGTVGFGGSPDERGETTLDAMLIDGATHAVGAVAGLRRVKDAIAVARAVMDHTKHTLLIGDLASEFAVEMGFREESLSTPASMKKWKDWISNNCQPNFRRNVSPDPDSHCGPYKPIKQSSQMVKQSVSRPRFSEANHDTIGMIAMDTDNNMAAGTSTNGATHKVPGRVGDSPAVGAGAYVDNDVGGAAATGDGDIMMRFLPSYQAVESMRQGMTPADAVAEALRRITRVHPQFEGAVVAANANGEHGAACVGFEWFKYSLYDVNGLRLVDVPCRSSAEEHKPPLHTLQKSAKKPGSCL</sequence>
<dbReference type="RefSeq" id="XP_014679456.1">
    <property type="nucleotide sequence ID" value="XM_014823970.1"/>
</dbReference>
<accession>A0ABM1F4T5</accession>
<dbReference type="InterPro" id="IPR029055">
    <property type="entry name" value="Ntn_hydrolases_N"/>
</dbReference>
<evidence type="ECO:0000256" key="2">
    <source>
        <dbReference type="SAM" id="MobiDB-lite"/>
    </source>
</evidence>
<keyword evidence="3" id="KW-0472">Membrane</keyword>
<feature type="region of interest" description="Disordered" evidence="2">
    <location>
        <begin position="192"/>
        <end position="215"/>
    </location>
</feature>